<accession>A0ABD5ZBV3</accession>
<evidence type="ECO:0000313" key="2">
    <source>
        <dbReference type="Proteomes" id="UP001596481"/>
    </source>
</evidence>
<organism evidence="1 2">
    <name type="scientific">Haloferax namakaokahaiae</name>
    <dbReference type="NCBI Taxonomy" id="1748331"/>
    <lineage>
        <taxon>Archaea</taxon>
        <taxon>Methanobacteriati</taxon>
        <taxon>Methanobacteriota</taxon>
        <taxon>Stenosarchaea group</taxon>
        <taxon>Halobacteria</taxon>
        <taxon>Halobacteriales</taxon>
        <taxon>Haloferacaceae</taxon>
        <taxon>Haloferax</taxon>
    </lineage>
</organism>
<dbReference type="InterPro" id="IPR021516">
    <property type="entry name" value="DUF3179"/>
</dbReference>
<dbReference type="Pfam" id="PF11376">
    <property type="entry name" value="DUF3179"/>
    <property type="match status" value="2"/>
</dbReference>
<dbReference type="Proteomes" id="UP001596481">
    <property type="component" value="Unassembled WGS sequence"/>
</dbReference>
<dbReference type="PROSITE" id="PS51257">
    <property type="entry name" value="PROKAR_LIPOPROTEIN"/>
    <property type="match status" value="1"/>
</dbReference>
<keyword evidence="2" id="KW-1185">Reference proteome</keyword>
<dbReference type="AlphaFoldDB" id="A0ABD5ZBV3"/>
<proteinExistence type="predicted"/>
<evidence type="ECO:0000313" key="1">
    <source>
        <dbReference type="EMBL" id="MFC7202764.1"/>
    </source>
</evidence>
<reference evidence="1 2" key="1">
    <citation type="journal article" date="2019" name="Int. J. Syst. Evol. Microbiol.">
        <title>The Global Catalogue of Microorganisms (GCM) 10K type strain sequencing project: providing services to taxonomists for standard genome sequencing and annotation.</title>
        <authorList>
            <consortium name="The Broad Institute Genomics Platform"/>
            <consortium name="The Broad Institute Genome Sequencing Center for Infectious Disease"/>
            <person name="Wu L."/>
            <person name="Ma J."/>
        </authorList>
    </citation>
    <scope>NUCLEOTIDE SEQUENCE [LARGE SCALE GENOMIC DNA]</scope>
    <source>
        <strain evidence="1 2">DSM 29988</strain>
    </source>
</reference>
<gene>
    <name evidence="1" type="ORF">ACFQJC_04505</name>
</gene>
<dbReference type="RefSeq" id="WP_390222054.1">
    <property type="nucleotide sequence ID" value="NZ_JBHTAA010000001.1"/>
</dbReference>
<sequence>MNRRATLRVLGAAIGSLAGCTASNVRPPVANQPAPGNPDPIVGAGFPTTVCNAPANPDIGSKAIVTPAAGPNWDGLTVDERYRLRGEGEAKLTDETFVIGVERNGTARAYPVSILWWHQIVNDTLDGDPLIVTYCPLCQTGMVARRIVSGNPTTFRNTGQFWRPPDLYVGASLQEGRAFAASPYVDDAEVIFDGNLVLMDDLTGSYWSQVLARGICGRRAGTRLWTLTPDVMTWGEWRTANTNTDVLLPPPLSRTG</sequence>
<protein>
    <submittedName>
        <fullName evidence="1">DUF3179 domain-containing (Seleno)protein</fullName>
    </submittedName>
</protein>
<name>A0ABD5ZBV3_9EURY</name>
<comment type="caution">
    <text evidence="1">The sequence shown here is derived from an EMBL/GenBank/DDBJ whole genome shotgun (WGS) entry which is preliminary data.</text>
</comment>
<dbReference type="EMBL" id="JBHTAA010000001">
    <property type="protein sequence ID" value="MFC7202764.1"/>
    <property type="molecule type" value="Genomic_DNA"/>
</dbReference>